<dbReference type="AlphaFoldDB" id="A0A4Z2FLC3"/>
<organism evidence="1 2">
    <name type="scientific">Liparis tanakae</name>
    <name type="common">Tanaka's snailfish</name>
    <dbReference type="NCBI Taxonomy" id="230148"/>
    <lineage>
        <taxon>Eukaryota</taxon>
        <taxon>Metazoa</taxon>
        <taxon>Chordata</taxon>
        <taxon>Craniata</taxon>
        <taxon>Vertebrata</taxon>
        <taxon>Euteleostomi</taxon>
        <taxon>Actinopterygii</taxon>
        <taxon>Neopterygii</taxon>
        <taxon>Teleostei</taxon>
        <taxon>Neoteleostei</taxon>
        <taxon>Acanthomorphata</taxon>
        <taxon>Eupercaria</taxon>
        <taxon>Perciformes</taxon>
        <taxon>Cottioidei</taxon>
        <taxon>Cottales</taxon>
        <taxon>Liparidae</taxon>
        <taxon>Liparis</taxon>
    </lineage>
</organism>
<name>A0A4Z2FLC3_9TELE</name>
<proteinExistence type="predicted"/>
<protein>
    <submittedName>
        <fullName evidence="1">Kelch-like protein 13</fullName>
    </submittedName>
</protein>
<dbReference type="Proteomes" id="UP000314294">
    <property type="component" value="Unassembled WGS sequence"/>
</dbReference>
<evidence type="ECO:0000313" key="1">
    <source>
        <dbReference type="EMBL" id="TNN41072.1"/>
    </source>
</evidence>
<reference evidence="1 2" key="1">
    <citation type="submission" date="2019-03" db="EMBL/GenBank/DDBJ databases">
        <title>First draft genome of Liparis tanakae, snailfish: a comprehensive survey of snailfish specific genes.</title>
        <authorList>
            <person name="Kim W."/>
            <person name="Song I."/>
            <person name="Jeong J.-H."/>
            <person name="Kim D."/>
            <person name="Kim S."/>
            <person name="Ryu S."/>
            <person name="Song J.Y."/>
            <person name="Lee S.K."/>
        </authorList>
    </citation>
    <scope>NUCLEOTIDE SEQUENCE [LARGE SCALE GENOMIC DNA]</scope>
    <source>
        <tissue evidence="1">Muscle</tissue>
    </source>
</reference>
<dbReference type="OrthoDB" id="1925334at2759"/>
<gene>
    <name evidence="1" type="primary">KLHL13_3</name>
    <name evidence="1" type="ORF">EYF80_048760</name>
</gene>
<sequence>MELQLHVDLRIQPALPWLPWLPQRHSFVVWTSRSPLAAGPAERLTGSLVEDDDAHMKVALGYGDMGVSAHLQASKTGNTRFFTSNTHSSVSVQKLCVESNIASDHYVSLYPVSDVGYTAQSMMPWQAGCFRPCDLCPKYLSVHSVEHSGRKAGGQRYAERVGFTTDSRKRFFTTSDFEHTDFAFV</sequence>
<evidence type="ECO:0000313" key="2">
    <source>
        <dbReference type="Proteomes" id="UP000314294"/>
    </source>
</evidence>
<accession>A0A4Z2FLC3</accession>
<keyword evidence="2" id="KW-1185">Reference proteome</keyword>
<comment type="caution">
    <text evidence="1">The sequence shown here is derived from an EMBL/GenBank/DDBJ whole genome shotgun (WGS) entry which is preliminary data.</text>
</comment>
<dbReference type="EMBL" id="SRLO01001137">
    <property type="protein sequence ID" value="TNN41072.1"/>
    <property type="molecule type" value="Genomic_DNA"/>
</dbReference>